<evidence type="ECO:0000256" key="2">
    <source>
        <dbReference type="ARBA" id="ARBA00022692"/>
    </source>
</evidence>
<evidence type="ECO:0000256" key="6">
    <source>
        <dbReference type="SAM" id="Phobius"/>
    </source>
</evidence>
<dbReference type="InterPro" id="IPR013901">
    <property type="entry name" value="Anthrone_oxy"/>
</dbReference>
<protein>
    <recommendedName>
        <fullName evidence="9">DUF1772-domain-containing protein</fullName>
    </recommendedName>
</protein>
<dbReference type="EMBL" id="MU004236">
    <property type="protein sequence ID" value="KAF2668625.1"/>
    <property type="molecule type" value="Genomic_DNA"/>
</dbReference>
<organism evidence="7 8">
    <name type="scientific">Microthyrium microscopicum</name>
    <dbReference type="NCBI Taxonomy" id="703497"/>
    <lineage>
        <taxon>Eukaryota</taxon>
        <taxon>Fungi</taxon>
        <taxon>Dikarya</taxon>
        <taxon>Ascomycota</taxon>
        <taxon>Pezizomycotina</taxon>
        <taxon>Dothideomycetes</taxon>
        <taxon>Dothideomycetes incertae sedis</taxon>
        <taxon>Microthyriales</taxon>
        <taxon>Microthyriaceae</taxon>
        <taxon>Microthyrium</taxon>
    </lineage>
</organism>
<dbReference type="OrthoDB" id="5954308at2759"/>
<keyword evidence="4 6" id="KW-0472">Membrane</keyword>
<reference evidence="7" key="1">
    <citation type="journal article" date="2020" name="Stud. Mycol.">
        <title>101 Dothideomycetes genomes: a test case for predicting lifestyles and emergence of pathogens.</title>
        <authorList>
            <person name="Haridas S."/>
            <person name="Albert R."/>
            <person name="Binder M."/>
            <person name="Bloem J."/>
            <person name="Labutti K."/>
            <person name="Salamov A."/>
            <person name="Andreopoulos B."/>
            <person name="Baker S."/>
            <person name="Barry K."/>
            <person name="Bills G."/>
            <person name="Bluhm B."/>
            <person name="Cannon C."/>
            <person name="Castanera R."/>
            <person name="Culley D."/>
            <person name="Daum C."/>
            <person name="Ezra D."/>
            <person name="Gonzalez J."/>
            <person name="Henrissat B."/>
            <person name="Kuo A."/>
            <person name="Liang C."/>
            <person name="Lipzen A."/>
            <person name="Lutzoni F."/>
            <person name="Magnuson J."/>
            <person name="Mondo S."/>
            <person name="Nolan M."/>
            <person name="Ohm R."/>
            <person name="Pangilinan J."/>
            <person name="Park H.-J."/>
            <person name="Ramirez L."/>
            <person name="Alfaro M."/>
            <person name="Sun H."/>
            <person name="Tritt A."/>
            <person name="Yoshinaga Y."/>
            <person name="Zwiers L.-H."/>
            <person name="Turgeon B."/>
            <person name="Goodwin S."/>
            <person name="Spatafora J."/>
            <person name="Crous P."/>
            <person name="Grigoriev I."/>
        </authorList>
    </citation>
    <scope>NUCLEOTIDE SEQUENCE</scope>
    <source>
        <strain evidence="7">CBS 115976</strain>
    </source>
</reference>
<dbReference type="Proteomes" id="UP000799302">
    <property type="component" value="Unassembled WGS sequence"/>
</dbReference>
<gene>
    <name evidence="7" type="ORF">BT63DRAFT_414606</name>
</gene>
<accession>A0A6A6U8M4</accession>
<comment type="subcellular location">
    <subcellularLocation>
        <location evidence="1">Membrane</location>
        <topology evidence="1">Multi-pass membrane protein</topology>
    </subcellularLocation>
</comment>
<dbReference type="GO" id="GO:0016020">
    <property type="term" value="C:membrane"/>
    <property type="evidence" value="ECO:0007669"/>
    <property type="project" value="UniProtKB-SubCell"/>
</dbReference>
<dbReference type="Pfam" id="PF08592">
    <property type="entry name" value="Anthrone_oxy"/>
    <property type="match status" value="1"/>
</dbReference>
<evidence type="ECO:0008006" key="9">
    <source>
        <dbReference type="Google" id="ProtNLM"/>
    </source>
</evidence>
<keyword evidence="3 6" id="KW-1133">Transmembrane helix</keyword>
<evidence type="ECO:0000256" key="4">
    <source>
        <dbReference type="ARBA" id="ARBA00023136"/>
    </source>
</evidence>
<sequence>MSVPFLHRDVPAVVRAAQLLGITGAAGLAGAIIGISTFTVPAILQAPAPLAAKQWSNVYGRGKVFAPPIAVAVGAIFGALAYREYNGNTAALGLYTAAAVLAPSIAPYTLTVMAKTNAALDRKAEDAGVEDAAMEKEETVHGLVDYWASLNLVRGLMMLASAGLGAWASLTATEVLGLDKIELLSGANRMG</sequence>
<proteinExistence type="inferred from homology"/>
<keyword evidence="8" id="KW-1185">Reference proteome</keyword>
<evidence type="ECO:0000256" key="3">
    <source>
        <dbReference type="ARBA" id="ARBA00022989"/>
    </source>
</evidence>
<evidence type="ECO:0000313" key="7">
    <source>
        <dbReference type="EMBL" id="KAF2668625.1"/>
    </source>
</evidence>
<feature type="transmembrane region" description="Helical" evidence="6">
    <location>
        <begin position="94"/>
        <end position="114"/>
    </location>
</feature>
<dbReference type="PANTHER" id="PTHR35042">
    <property type="entry name" value="ANTHRONE OXYGENASE ENCC"/>
    <property type="match status" value="1"/>
</dbReference>
<keyword evidence="2 6" id="KW-0812">Transmembrane</keyword>
<evidence type="ECO:0000256" key="5">
    <source>
        <dbReference type="ARBA" id="ARBA00034313"/>
    </source>
</evidence>
<dbReference type="PANTHER" id="PTHR35042:SF1">
    <property type="entry name" value="DUF1772-DOMAIN-CONTAINING PROTEIN"/>
    <property type="match status" value="1"/>
</dbReference>
<feature type="transmembrane region" description="Helical" evidence="6">
    <location>
        <begin position="64"/>
        <end position="82"/>
    </location>
</feature>
<feature type="transmembrane region" description="Helical" evidence="6">
    <location>
        <begin position="20"/>
        <end position="44"/>
    </location>
</feature>
<evidence type="ECO:0000313" key="8">
    <source>
        <dbReference type="Proteomes" id="UP000799302"/>
    </source>
</evidence>
<comment type="similarity">
    <text evidence="5">Belongs to the anthrone oxygenase family.</text>
</comment>
<dbReference type="AlphaFoldDB" id="A0A6A6U8M4"/>
<name>A0A6A6U8M4_9PEZI</name>
<evidence type="ECO:0000256" key="1">
    <source>
        <dbReference type="ARBA" id="ARBA00004141"/>
    </source>
</evidence>